<name>A0A2C6KYL6_9APIC</name>
<dbReference type="EMBL" id="MIGC01002554">
    <property type="protein sequence ID" value="PHJ20893.1"/>
    <property type="molecule type" value="Genomic_DNA"/>
</dbReference>
<evidence type="ECO:0000256" key="7">
    <source>
        <dbReference type="ARBA" id="ARBA00022692"/>
    </source>
</evidence>
<sequence length="1066" mass="115444">MPCRLPFLPAQQSYQSKMARGKLQDSSSSSLTRLRLQVSLVATVSRLLAISLTSLWAYLHPTYNSQSSLLHPTSLKSQEYAYDFSETRISTVELAHLTKLDPFHITVENTPMFKEVQDENPHLAIDVHGSSASRVQSLPSFLLTPRRLTARGLAPPLFGRHPSGAAKGGGRMETGNNAYGFPAPGLCPRPVSAWSPRGPEQMSLEATDEDRSDLTNALARRPPATASCVSSSPVGCGSCSPSDSCAVRDSACSCDASLSLSSALPRSPYPCTRAGRRLKPSIHEAGLDPVLWRLLVPFLSWDGEYFVSVALQKTAYFFEHTHAFFPGLSAVYVFLNNLISVRQMRSTESTCSSLEFNRMTPVSGRSPKAAPATENTSGPLGELTETRGLFMPLVARLFVFLRNLTCLNEQTRIALLAFLLSNTLFVFATLGVFEVARLLSQGLEKEKIGYSTSPSCGDVSSLSSSGDAISALSFQESVWFSSRKTERQAWVAACWFSFSAASIHMSATYTETLFACLSSWGLVLLLSGERAFLQRFACSWLATLLFCLASFLRSNGTLALAPLFFHTVRTCPLLRFLFGRRATEATGKTTAFRDRTGHGQPTGSVSRPSDKQRGSPCFAACTKKGPSSFGACKSEGYGDCRGKVDCNDGHSLSGGGNRRGAHRATAAAVVHWSMALLQAIVVVLPTFLVMAYPFYLYCACPVGSCVDTKCIISSYLFGRDIPRTLEHQGKDSLHPARVSDEVESAAALDVGLTSSGTDDHGCCLARSREPSSQQHCKPFLTFARFARDVVAVGLPRAMNFASILLFQTVFSSSREGLKSRATKLAMQLATNVAKLSPTRGGGTCARAEYPKTYSAIPGWCLDRIPSVYPSIQREYWNVYVFGFLEAKKLYLILLSLPYYFLAASCILFFLHQLCHGEEDRHAPDDCGRDSTCRAKCGHQGETTVCHLSSHKDGIPSVCPHTAFSSSMPQSCLAGVVSSCQNSTLSRSASSSLTRTALSLTQPEGRDAAERKAGGRLWGELVRGVAVRALFNKATGDIVQLALLAGFMFLCGNTNGVAPDNRATSCG</sequence>
<proteinExistence type="inferred from homology"/>
<accession>A0A2C6KYL6</accession>
<dbReference type="UniPathway" id="UPA00196"/>
<dbReference type="GO" id="GO:0005789">
    <property type="term" value="C:endoplasmic reticulum membrane"/>
    <property type="evidence" value="ECO:0007669"/>
    <property type="project" value="UniProtKB-SubCell"/>
</dbReference>
<evidence type="ECO:0000256" key="11">
    <source>
        <dbReference type="SAM" id="MobiDB-lite"/>
    </source>
</evidence>
<dbReference type="GO" id="GO:0006506">
    <property type="term" value="P:GPI anchor biosynthetic process"/>
    <property type="evidence" value="ECO:0007669"/>
    <property type="project" value="UniProtKB-UniPathway"/>
</dbReference>
<dbReference type="GO" id="GO:0031501">
    <property type="term" value="C:mannosyltransferase complex"/>
    <property type="evidence" value="ECO:0007669"/>
    <property type="project" value="TreeGrafter"/>
</dbReference>
<keyword evidence="9 12" id="KW-1133">Transmembrane helix</keyword>
<protein>
    <submittedName>
        <fullName evidence="13">Phosphatidylinositol glycan class related protein</fullName>
    </submittedName>
</protein>
<evidence type="ECO:0000256" key="10">
    <source>
        <dbReference type="ARBA" id="ARBA00023136"/>
    </source>
</evidence>
<comment type="pathway">
    <text evidence="2">Glycolipid biosynthesis; glycosylphosphatidylinositol-anchor biosynthesis.</text>
</comment>
<keyword evidence="7 12" id="KW-0812">Transmembrane</keyword>
<comment type="caution">
    <text evidence="13">The sequence shown here is derived from an EMBL/GenBank/DDBJ whole genome shotgun (WGS) entry which is preliminary data.</text>
</comment>
<feature type="transmembrane region" description="Helical" evidence="12">
    <location>
        <begin position="413"/>
        <end position="433"/>
    </location>
</feature>
<keyword evidence="10 12" id="KW-0472">Membrane</keyword>
<gene>
    <name evidence="13" type="ORF">CSUI_005272</name>
</gene>
<comment type="subcellular location">
    <subcellularLocation>
        <location evidence="1">Endoplasmic reticulum membrane</location>
        <topology evidence="1">Multi-pass membrane protein</topology>
    </subcellularLocation>
</comment>
<evidence type="ECO:0000256" key="6">
    <source>
        <dbReference type="ARBA" id="ARBA00022679"/>
    </source>
</evidence>
<dbReference type="VEuPathDB" id="ToxoDB:CSUI_005272"/>
<feature type="transmembrane region" description="Helical" evidence="12">
    <location>
        <begin position="558"/>
        <end position="578"/>
    </location>
</feature>
<keyword evidence="8" id="KW-0256">Endoplasmic reticulum</keyword>
<dbReference type="PANTHER" id="PTHR12468">
    <property type="entry name" value="GPI MANNOSYLTRANSFERASE 2"/>
    <property type="match status" value="1"/>
</dbReference>
<evidence type="ECO:0000313" key="13">
    <source>
        <dbReference type="EMBL" id="PHJ20893.1"/>
    </source>
</evidence>
<dbReference type="PANTHER" id="PTHR12468:SF2">
    <property type="entry name" value="GPI MANNOSYLTRANSFERASE 2"/>
    <property type="match status" value="1"/>
</dbReference>
<feature type="transmembrane region" description="Helical" evidence="12">
    <location>
        <begin position="512"/>
        <end position="528"/>
    </location>
</feature>
<evidence type="ECO:0000256" key="12">
    <source>
        <dbReference type="SAM" id="Phobius"/>
    </source>
</evidence>
<dbReference type="GeneID" id="94428660"/>
<keyword evidence="4" id="KW-0337">GPI-anchor biosynthesis</keyword>
<feature type="transmembrane region" description="Helical" evidence="12">
    <location>
        <begin position="889"/>
        <end position="910"/>
    </location>
</feature>
<evidence type="ECO:0000256" key="3">
    <source>
        <dbReference type="ARBA" id="ARBA00008698"/>
    </source>
</evidence>
<evidence type="ECO:0000256" key="1">
    <source>
        <dbReference type="ARBA" id="ARBA00004477"/>
    </source>
</evidence>
<evidence type="ECO:0000313" key="14">
    <source>
        <dbReference type="Proteomes" id="UP000221165"/>
    </source>
</evidence>
<organism evidence="13 14">
    <name type="scientific">Cystoisospora suis</name>
    <dbReference type="NCBI Taxonomy" id="483139"/>
    <lineage>
        <taxon>Eukaryota</taxon>
        <taxon>Sar</taxon>
        <taxon>Alveolata</taxon>
        <taxon>Apicomplexa</taxon>
        <taxon>Conoidasida</taxon>
        <taxon>Coccidia</taxon>
        <taxon>Eucoccidiorida</taxon>
        <taxon>Eimeriorina</taxon>
        <taxon>Sarcocystidae</taxon>
        <taxon>Cystoisospora</taxon>
    </lineage>
</organism>
<keyword evidence="14" id="KW-1185">Reference proteome</keyword>
<dbReference type="InterPro" id="IPR007315">
    <property type="entry name" value="PIG-V/Gpi18"/>
</dbReference>
<evidence type="ECO:0000256" key="5">
    <source>
        <dbReference type="ARBA" id="ARBA00022676"/>
    </source>
</evidence>
<evidence type="ECO:0000256" key="2">
    <source>
        <dbReference type="ARBA" id="ARBA00004687"/>
    </source>
</evidence>
<dbReference type="GO" id="GO:0004376">
    <property type="term" value="F:GPI mannosyltransferase activity"/>
    <property type="evidence" value="ECO:0007669"/>
    <property type="project" value="InterPro"/>
</dbReference>
<feature type="region of interest" description="Disordered" evidence="11">
    <location>
        <begin position="589"/>
        <end position="614"/>
    </location>
</feature>
<dbReference type="Pfam" id="PF04188">
    <property type="entry name" value="Mannosyl_trans2"/>
    <property type="match status" value="1"/>
</dbReference>
<dbReference type="OrthoDB" id="10252502at2759"/>
<comment type="similarity">
    <text evidence="3">Belongs to the PIGV family.</text>
</comment>
<feature type="transmembrane region" description="Helical" evidence="12">
    <location>
        <begin position="666"/>
        <end position="688"/>
    </location>
</feature>
<evidence type="ECO:0000256" key="4">
    <source>
        <dbReference type="ARBA" id="ARBA00022502"/>
    </source>
</evidence>
<reference evidence="13 14" key="1">
    <citation type="journal article" date="2017" name="Int. J. Parasitol.">
        <title>The genome of the protozoan parasite Cystoisospora suis and a reverse vaccinology approach to identify vaccine candidates.</title>
        <authorList>
            <person name="Palmieri N."/>
            <person name="Shrestha A."/>
            <person name="Ruttkowski B."/>
            <person name="Beck T."/>
            <person name="Vogl C."/>
            <person name="Tomley F."/>
            <person name="Blake D.P."/>
            <person name="Joachim A."/>
        </authorList>
    </citation>
    <scope>NUCLEOTIDE SEQUENCE [LARGE SCALE GENOMIC DNA]</scope>
    <source>
        <strain evidence="13 14">Wien I</strain>
    </source>
</reference>
<feature type="transmembrane region" description="Helical" evidence="12">
    <location>
        <begin position="535"/>
        <end position="552"/>
    </location>
</feature>
<dbReference type="GO" id="GO:0000009">
    <property type="term" value="F:alpha-1,6-mannosyltransferase activity"/>
    <property type="evidence" value="ECO:0007669"/>
    <property type="project" value="InterPro"/>
</dbReference>
<evidence type="ECO:0000256" key="8">
    <source>
        <dbReference type="ARBA" id="ARBA00022824"/>
    </source>
</evidence>
<dbReference type="AlphaFoldDB" id="A0A2C6KYL6"/>
<keyword evidence="5" id="KW-0328">Glycosyltransferase</keyword>
<feature type="region of interest" description="Disordered" evidence="11">
    <location>
        <begin position="193"/>
        <end position="213"/>
    </location>
</feature>
<dbReference type="Proteomes" id="UP000221165">
    <property type="component" value="Unassembled WGS sequence"/>
</dbReference>
<evidence type="ECO:0000256" key="9">
    <source>
        <dbReference type="ARBA" id="ARBA00022989"/>
    </source>
</evidence>
<dbReference type="RefSeq" id="XP_067922578.1">
    <property type="nucleotide sequence ID" value="XM_068065449.1"/>
</dbReference>
<keyword evidence="6" id="KW-0808">Transferase</keyword>